<proteinExistence type="predicted"/>
<dbReference type="Proteomes" id="UP000324222">
    <property type="component" value="Unassembled WGS sequence"/>
</dbReference>
<evidence type="ECO:0000256" key="1">
    <source>
        <dbReference type="SAM" id="SignalP"/>
    </source>
</evidence>
<accession>A0A5B7HCS5</accession>
<gene>
    <name evidence="2" type="ORF">E2C01_061960</name>
</gene>
<reference evidence="2 3" key="1">
    <citation type="submission" date="2019-05" db="EMBL/GenBank/DDBJ databases">
        <title>Another draft genome of Portunus trituberculatus and its Hox gene families provides insights of decapod evolution.</title>
        <authorList>
            <person name="Jeong J.-H."/>
            <person name="Song I."/>
            <person name="Kim S."/>
            <person name="Choi T."/>
            <person name="Kim D."/>
            <person name="Ryu S."/>
            <person name="Kim W."/>
        </authorList>
    </citation>
    <scope>NUCLEOTIDE SEQUENCE [LARGE SCALE GENOMIC DNA]</scope>
    <source>
        <tissue evidence="2">Muscle</tissue>
    </source>
</reference>
<feature type="chain" id="PRO_5022768780" evidence="1">
    <location>
        <begin position="18"/>
        <end position="89"/>
    </location>
</feature>
<keyword evidence="3" id="KW-1185">Reference proteome</keyword>
<protein>
    <submittedName>
        <fullName evidence="2">Uncharacterized protein</fullName>
    </submittedName>
</protein>
<dbReference type="EMBL" id="VSRR010026741">
    <property type="protein sequence ID" value="MPC67776.1"/>
    <property type="molecule type" value="Genomic_DNA"/>
</dbReference>
<name>A0A5B7HCS5_PORTR</name>
<dbReference type="AlphaFoldDB" id="A0A5B7HCS5"/>
<comment type="caution">
    <text evidence="2">The sequence shown here is derived from an EMBL/GenBank/DDBJ whole genome shotgun (WGS) entry which is preliminary data.</text>
</comment>
<keyword evidence="1" id="KW-0732">Signal</keyword>
<evidence type="ECO:0000313" key="3">
    <source>
        <dbReference type="Proteomes" id="UP000324222"/>
    </source>
</evidence>
<evidence type="ECO:0000313" key="2">
    <source>
        <dbReference type="EMBL" id="MPC67776.1"/>
    </source>
</evidence>
<organism evidence="2 3">
    <name type="scientific">Portunus trituberculatus</name>
    <name type="common">Swimming crab</name>
    <name type="synonym">Neptunus trituberculatus</name>
    <dbReference type="NCBI Taxonomy" id="210409"/>
    <lineage>
        <taxon>Eukaryota</taxon>
        <taxon>Metazoa</taxon>
        <taxon>Ecdysozoa</taxon>
        <taxon>Arthropoda</taxon>
        <taxon>Crustacea</taxon>
        <taxon>Multicrustacea</taxon>
        <taxon>Malacostraca</taxon>
        <taxon>Eumalacostraca</taxon>
        <taxon>Eucarida</taxon>
        <taxon>Decapoda</taxon>
        <taxon>Pleocyemata</taxon>
        <taxon>Brachyura</taxon>
        <taxon>Eubrachyura</taxon>
        <taxon>Portunoidea</taxon>
        <taxon>Portunidae</taxon>
        <taxon>Portuninae</taxon>
        <taxon>Portunus</taxon>
    </lineage>
</organism>
<feature type="signal peptide" evidence="1">
    <location>
        <begin position="1"/>
        <end position="17"/>
    </location>
</feature>
<sequence length="89" mass="10010">MVWAVTWSWWLRGKVISVMVLQDYKWSRVNEGRCCRDRLPPSNAHWCWFGMVSVGVREVVAESLLAAGTDGGVEMRVWEAASRVPAAAS</sequence>